<comment type="similarity">
    <text evidence="2">Belongs to the ferric reductase (FRE) family.</text>
</comment>
<dbReference type="InterPro" id="IPR039261">
    <property type="entry name" value="FNR_nucleotide-bd"/>
</dbReference>
<dbReference type="GO" id="GO:0006826">
    <property type="term" value="P:iron ion transport"/>
    <property type="evidence" value="ECO:0007669"/>
    <property type="project" value="TreeGrafter"/>
</dbReference>
<evidence type="ECO:0000256" key="6">
    <source>
        <dbReference type="ARBA" id="ARBA00022989"/>
    </source>
</evidence>
<proteinExistence type="inferred from homology"/>
<feature type="transmembrane region" description="Helical" evidence="11">
    <location>
        <begin position="255"/>
        <end position="273"/>
    </location>
</feature>
<evidence type="ECO:0000256" key="10">
    <source>
        <dbReference type="SAM" id="MobiDB-lite"/>
    </source>
</evidence>
<feature type="compositionally biased region" description="Low complexity" evidence="10">
    <location>
        <begin position="530"/>
        <end position="550"/>
    </location>
</feature>
<feature type="transmembrane region" description="Helical" evidence="11">
    <location>
        <begin position="225"/>
        <end position="243"/>
    </location>
</feature>
<dbReference type="PANTHER" id="PTHR32361">
    <property type="entry name" value="FERRIC/CUPRIC REDUCTASE TRANSMEMBRANE COMPONENT"/>
    <property type="match status" value="1"/>
</dbReference>
<gene>
    <name evidence="13" type="ORF">TI39_contig5900g00005</name>
</gene>
<keyword evidence="9 11" id="KW-0472">Membrane</keyword>
<keyword evidence="7" id="KW-0560">Oxidoreductase</keyword>
<dbReference type="InterPro" id="IPR051410">
    <property type="entry name" value="Ferric/Cupric_Reductase"/>
</dbReference>
<evidence type="ECO:0000256" key="1">
    <source>
        <dbReference type="ARBA" id="ARBA00004141"/>
    </source>
</evidence>
<evidence type="ECO:0000256" key="2">
    <source>
        <dbReference type="ARBA" id="ARBA00006278"/>
    </source>
</evidence>
<evidence type="ECO:0000259" key="12">
    <source>
        <dbReference type="PROSITE" id="PS51384"/>
    </source>
</evidence>
<dbReference type="InterPro" id="IPR013121">
    <property type="entry name" value="Fe_red_NAD-bd_6"/>
</dbReference>
<organism evidence="13 14">
    <name type="scientific">Zymoseptoria brevis</name>
    <dbReference type="NCBI Taxonomy" id="1047168"/>
    <lineage>
        <taxon>Eukaryota</taxon>
        <taxon>Fungi</taxon>
        <taxon>Dikarya</taxon>
        <taxon>Ascomycota</taxon>
        <taxon>Pezizomycotina</taxon>
        <taxon>Dothideomycetes</taxon>
        <taxon>Dothideomycetidae</taxon>
        <taxon>Mycosphaerellales</taxon>
        <taxon>Mycosphaerellaceae</taxon>
        <taxon>Zymoseptoria</taxon>
    </lineage>
</organism>
<keyword evidence="5" id="KW-0249">Electron transport</keyword>
<dbReference type="SFLD" id="SFLDG01168">
    <property type="entry name" value="Ferric_reductase_subgroup_(FRE"/>
    <property type="match status" value="1"/>
</dbReference>
<dbReference type="InterPro" id="IPR013112">
    <property type="entry name" value="FAD-bd_8"/>
</dbReference>
<dbReference type="PROSITE" id="PS51384">
    <property type="entry name" value="FAD_FR"/>
    <property type="match status" value="1"/>
</dbReference>
<dbReference type="Pfam" id="PF08022">
    <property type="entry name" value="FAD_binding_8"/>
    <property type="match status" value="1"/>
</dbReference>
<protein>
    <submittedName>
        <fullName evidence="13">Ferric-chelate reductase like protein</fullName>
    </submittedName>
</protein>
<dbReference type="PANTHER" id="PTHR32361:SF23">
    <property type="entry name" value="FERRIC-CHELATE REDUCTASE"/>
    <property type="match status" value="1"/>
</dbReference>
<accession>A0A0F4G7E6</accession>
<keyword evidence="14" id="KW-1185">Reference proteome</keyword>
<dbReference type="EMBL" id="LAFY01005855">
    <property type="protein sequence ID" value="KJX92170.1"/>
    <property type="molecule type" value="Genomic_DNA"/>
</dbReference>
<dbReference type="Pfam" id="PF01794">
    <property type="entry name" value="Ferric_reduct"/>
    <property type="match status" value="1"/>
</dbReference>
<evidence type="ECO:0000313" key="14">
    <source>
        <dbReference type="Proteomes" id="UP000033647"/>
    </source>
</evidence>
<evidence type="ECO:0000256" key="5">
    <source>
        <dbReference type="ARBA" id="ARBA00022982"/>
    </source>
</evidence>
<evidence type="ECO:0000313" key="13">
    <source>
        <dbReference type="EMBL" id="KJX92170.1"/>
    </source>
</evidence>
<feature type="transmembrane region" description="Helical" evidence="11">
    <location>
        <begin position="50"/>
        <end position="71"/>
    </location>
</feature>
<keyword evidence="6 11" id="KW-1133">Transmembrane helix</keyword>
<evidence type="ECO:0000256" key="8">
    <source>
        <dbReference type="ARBA" id="ARBA00023065"/>
    </source>
</evidence>
<comment type="caution">
    <text evidence="13">The sequence shown here is derived from an EMBL/GenBank/DDBJ whole genome shotgun (WGS) entry which is preliminary data.</text>
</comment>
<dbReference type="GO" id="GO:0000293">
    <property type="term" value="F:ferric-chelate reductase activity"/>
    <property type="evidence" value="ECO:0007669"/>
    <property type="project" value="UniProtKB-ARBA"/>
</dbReference>
<evidence type="ECO:0000256" key="3">
    <source>
        <dbReference type="ARBA" id="ARBA00022448"/>
    </source>
</evidence>
<comment type="subcellular location">
    <subcellularLocation>
        <location evidence="1">Membrane</location>
        <topology evidence="1">Multi-pass membrane protein</topology>
    </subcellularLocation>
</comment>
<dbReference type="Pfam" id="PF08030">
    <property type="entry name" value="NAD_binding_6"/>
    <property type="match status" value="1"/>
</dbReference>
<feature type="transmembrane region" description="Helical" evidence="11">
    <location>
        <begin position="191"/>
        <end position="213"/>
    </location>
</feature>
<dbReference type="GO" id="GO:0006879">
    <property type="term" value="P:intracellular iron ion homeostasis"/>
    <property type="evidence" value="ECO:0007669"/>
    <property type="project" value="TreeGrafter"/>
</dbReference>
<feature type="region of interest" description="Disordered" evidence="10">
    <location>
        <begin position="527"/>
        <end position="553"/>
    </location>
</feature>
<keyword evidence="8" id="KW-0406">Ion transport</keyword>
<dbReference type="SFLD" id="SFLDS00052">
    <property type="entry name" value="Ferric_Reductase_Domain"/>
    <property type="match status" value="1"/>
</dbReference>
<feature type="transmembrane region" description="Helical" evidence="11">
    <location>
        <begin position="155"/>
        <end position="179"/>
    </location>
</feature>
<dbReference type="AlphaFoldDB" id="A0A0F4G7E6"/>
<keyword evidence="4 11" id="KW-0812">Transmembrane</keyword>
<dbReference type="STRING" id="1047168.A0A0F4G7E6"/>
<evidence type="ECO:0000256" key="11">
    <source>
        <dbReference type="SAM" id="Phobius"/>
    </source>
</evidence>
<dbReference type="InterPro" id="IPR017927">
    <property type="entry name" value="FAD-bd_FR_type"/>
</dbReference>
<sequence>MDEMMHMGTPWLDKPYSETYRMYECSLKDTELCTYQKGYWRFWYEADHRYALPTVAFFLTAIILFSIGYFADSCTSQSIRRSNSLRKLVALNRFLSYRTYRINGLDWNSAPLGILVLGAIGFIYFTTMTLAPKPYYWPSIAKFGNSPPIATRSGWLSLGCLPFVFATAGKSNLITLVTGVSHEKLQIFHRWISYAFFVTALIHTFPFIVYNISQGTMVESWNTSVFYWTGTVALVAQGWLTFASLGPLRSLSYEWFKFSHFVAALVFTLFLFFHCDHTLSSWDYFIATGVLFSLSWLHRQIRLYFEHGLNHKAKISLLPNGFVCVRVPTTSTWGIGQHFFVRFMGLGVHASTNHPFTACSLPAPAAGRSEAQSELVFYIRPRGGTTARLAHYAEQHPNTPMRVMLDGPYGGIDIQTIVHFNHQLIIAGGSAAGWILPLLSAFLLRQEPTTDKPEQTALNHAQMRIILATRDVETRVWFTEFVSELLAEHNLEKFPPGLAIELYYTGSSSPLLSQSIQPRLLPEKTPTAQSTILSRSSSGPSSSSSTTSASKIAQHFTHRPDLPASIRTEVAASSHALGVFVCGPLSMQNDVANAVAGEQVAVLKGCEAGRVKDVYLHVEHFSWA</sequence>
<dbReference type="Proteomes" id="UP000033647">
    <property type="component" value="Unassembled WGS sequence"/>
</dbReference>
<evidence type="ECO:0000256" key="4">
    <source>
        <dbReference type="ARBA" id="ARBA00022692"/>
    </source>
</evidence>
<feature type="transmembrane region" description="Helical" evidence="11">
    <location>
        <begin position="105"/>
        <end position="125"/>
    </location>
</feature>
<dbReference type="GO" id="GO:0005886">
    <property type="term" value="C:plasma membrane"/>
    <property type="evidence" value="ECO:0007669"/>
    <property type="project" value="TreeGrafter"/>
</dbReference>
<dbReference type="Gene3D" id="3.40.50.80">
    <property type="entry name" value="Nucleotide-binding domain of ferredoxin-NADP reductase (FNR) module"/>
    <property type="match status" value="1"/>
</dbReference>
<feature type="domain" description="FAD-binding FR-type" evidence="12">
    <location>
        <begin position="302"/>
        <end position="415"/>
    </location>
</feature>
<dbReference type="InterPro" id="IPR013130">
    <property type="entry name" value="Fe3_Rdtase_TM_dom"/>
</dbReference>
<reference evidence="13 14" key="1">
    <citation type="submission" date="2015-03" db="EMBL/GenBank/DDBJ databases">
        <title>RNA-seq based gene annotation and comparative genomics of four Zymoseptoria species reveal species-specific pathogenicity related genes and transposable element activity.</title>
        <authorList>
            <person name="Grandaubert J."/>
            <person name="Bhattacharyya A."/>
            <person name="Stukenbrock E.H."/>
        </authorList>
    </citation>
    <scope>NUCLEOTIDE SEQUENCE [LARGE SCALE GENOMIC DNA]</scope>
    <source>
        <strain evidence="13 14">Zb18110</strain>
    </source>
</reference>
<dbReference type="GO" id="GO:0015677">
    <property type="term" value="P:copper ion import"/>
    <property type="evidence" value="ECO:0007669"/>
    <property type="project" value="TreeGrafter"/>
</dbReference>
<dbReference type="CDD" id="cd06186">
    <property type="entry name" value="NOX_Duox_like_FAD_NADP"/>
    <property type="match status" value="1"/>
</dbReference>
<dbReference type="OrthoDB" id="17725at2759"/>
<evidence type="ECO:0000256" key="7">
    <source>
        <dbReference type="ARBA" id="ARBA00023002"/>
    </source>
</evidence>
<keyword evidence="3" id="KW-0813">Transport</keyword>
<name>A0A0F4G7E6_9PEZI</name>
<evidence type="ECO:0000256" key="9">
    <source>
        <dbReference type="ARBA" id="ARBA00023136"/>
    </source>
</evidence>